<dbReference type="GeneID" id="112276495"/>
<evidence type="ECO:0008006" key="5">
    <source>
        <dbReference type="Google" id="ProtNLM"/>
    </source>
</evidence>
<gene>
    <name evidence="3" type="primary">LOC112276495</name>
    <name evidence="2" type="ORF">PHYPA_028939</name>
</gene>
<dbReference type="AlphaFoldDB" id="A0A2K1IGE6"/>
<dbReference type="Pfam" id="PF02458">
    <property type="entry name" value="Transferase"/>
    <property type="match status" value="1"/>
</dbReference>
<evidence type="ECO:0000256" key="1">
    <source>
        <dbReference type="ARBA" id="ARBA00009861"/>
    </source>
</evidence>
<dbReference type="Gramene" id="Pp3c24_11730V3.1">
    <property type="protein sequence ID" value="PAC:32910113.CDS.1"/>
    <property type="gene ID" value="Pp3c24_11730"/>
</dbReference>
<dbReference type="Proteomes" id="UP000006727">
    <property type="component" value="Chromosome 24"/>
</dbReference>
<dbReference type="OrthoDB" id="671439at2759"/>
<reference evidence="2 4" key="2">
    <citation type="journal article" date="2018" name="Plant J.">
        <title>The Physcomitrella patens chromosome-scale assembly reveals moss genome structure and evolution.</title>
        <authorList>
            <person name="Lang D."/>
            <person name="Ullrich K.K."/>
            <person name="Murat F."/>
            <person name="Fuchs J."/>
            <person name="Jenkins J."/>
            <person name="Haas F.B."/>
            <person name="Piednoel M."/>
            <person name="Gundlach H."/>
            <person name="Van Bel M."/>
            <person name="Meyberg R."/>
            <person name="Vives C."/>
            <person name="Morata J."/>
            <person name="Symeonidi A."/>
            <person name="Hiss M."/>
            <person name="Muchero W."/>
            <person name="Kamisugi Y."/>
            <person name="Saleh O."/>
            <person name="Blanc G."/>
            <person name="Decker E.L."/>
            <person name="van Gessel N."/>
            <person name="Grimwood J."/>
            <person name="Hayes R.D."/>
            <person name="Graham S.W."/>
            <person name="Gunter L.E."/>
            <person name="McDaniel S.F."/>
            <person name="Hoernstein S.N.W."/>
            <person name="Larsson A."/>
            <person name="Li F.W."/>
            <person name="Perroud P.F."/>
            <person name="Phillips J."/>
            <person name="Ranjan P."/>
            <person name="Rokshar D.S."/>
            <person name="Rothfels C.J."/>
            <person name="Schneider L."/>
            <person name="Shu S."/>
            <person name="Stevenson D.W."/>
            <person name="Thummler F."/>
            <person name="Tillich M."/>
            <person name="Villarreal Aguilar J.C."/>
            <person name="Widiez T."/>
            <person name="Wong G.K."/>
            <person name="Wymore A."/>
            <person name="Zhang Y."/>
            <person name="Zimmer A.D."/>
            <person name="Quatrano R.S."/>
            <person name="Mayer K.F.X."/>
            <person name="Goodstein D."/>
            <person name="Casacuberta J.M."/>
            <person name="Vandepoele K."/>
            <person name="Reski R."/>
            <person name="Cuming A.C."/>
            <person name="Tuskan G.A."/>
            <person name="Maumus F."/>
            <person name="Salse J."/>
            <person name="Schmutz J."/>
            <person name="Rensing S.A."/>
        </authorList>
    </citation>
    <scope>NUCLEOTIDE SEQUENCE [LARGE SCALE GENOMIC DNA]</scope>
    <source>
        <strain evidence="3 4">cv. Gransden 2004</strain>
    </source>
</reference>
<organism evidence="2">
    <name type="scientific">Physcomitrium patens</name>
    <name type="common">Spreading-leaved earth moss</name>
    <name type="synonym">Physcomitrella patens</name>
    <dbReference type="NCBI Taxonomy" id="3218"/>
    <lineage>
        <taxon>Eukaryota</taxon>
        <taxon>Viridiplantae</taxon>
        <taxon>Streptophyta</taxon>
        <taxon>Embryophyta</taxon>
        <taxon>Bryophyta</taxon>
        <taxon>Bryophytina</taxon>
        <taxon>Bryopsida</taxon>
        <taxon>Funariidae</taxon>
        <taxon>Funariales</taxon>
        <taxon>Funariaceae</taxon>
        <taxon>Physcomitrium</taxon>
    </lineage>
</organism>
<evidence type="ECO:0000313" key="2">
    <source>
        <dbReference type="EMBL" id="PNR28347.1"/>
    </source>
</evidence>
<dbReference type="STRING" id="3218.A0A2K1IGE6"/>
<dbReference type="EMBL" id="ABEU02000024">
    <property type="protein sequence ID" value="PNR28347.1"/>
    <property type="molecule type" value="Genomic_DNA"/>
</dbReference>
<dbReference type="PANTHER" id="PTHR31642:SF231">
    <property type="entry name" value="BAHD FAMILY ACYLTRANSFERASE, CLADE V"/>
    <property type="match status" value="1"/>
</dbReference>
<dbReference type="EnsemblPlants" id="Pp3c24_11730V3.1">
    <property type="protein sequence ID" value="PAC:32910113.CDS.1"/>
    <property type="gene ID" value="Pp3c24_11730"/>
</dbReference>
<dbReference type="GO" id="GO:0016747">
    <property type="term" value="F:acyltransferase activity, transferring groups other than amino-acyl groups"/>
    <property type="evidence" value="ECO:0000318"/>
    <property type="project" value="GO_Central"/>
</dbReference>
<accession>A0A2K1IGE6</accession>
<evidence type="ECO:0000313" key="4">
    <source>
        <dbReference type="Proteomes" id="UP000006727"/>
    </source>
</evidence>
<protein>
    <recommendedName>
        <fullName evidence="5">BAHD family acyltransferase, clade V</fullName>
    </recommendedName>
</protein>
<keyword evidence="4" id="KW-1185">Reference proteome</keyword>
<dbReference type="RefSeq" id="XP_024363645.1">
    <property type="nucleotide sequence ID" value="XM_024507877.2"/>
</dbReference>
<name>A0A2K1IGE6_PHYPA</name>
<dbReference type="PaxDb" id="3218-PP1S16_277V6.1"/>
<sequence>MTYADAIEVDERHNENDNCYNPFTVQVHDVKVLNPIEPTEKATLYLSNIDLLLVQPIDTFFVYAPNEERDTESLFAVLEEAFLKLLVPYHFMAGRIEESEEGRLQLKCNRAGAGFVTASSPQTLADIGDLRVMNPDFRKLMPAPKGVQGVMNDEFLLRVQVTRFRCGGFTVGFRMNHAMCDGVSTTLLFRSFCALARGEALTTFPDPDRTILAPREPPTPEFPHSECFKLSELPSVIAHKTPALGPEYTTKHIPLSQIEIETLKAITMADGNITKCSSFEAVIAHFWRSRTRCLDFAPEEISNILIAVDFRTRIQPPIPPTFCGNSIISAHVSAPAGEILQEPLSFCVDKIQQAVARINERYVRSAIDWLQIHKGLPAVRTTKDCLVSAWWKIPFYEHDYGWGKPVHSGPPFPGTSEYVLIVTDPAEDGGLLLLVTLLPHEMVKFNKYFKDISSGSNSGT</sequence>
<dbReference type="Gene3D" id="3.30.559.10">
    <property type="entry name" value="Chloramphenicol acetyltransferase-like domain"/>
    <property type="match status" value="2"/>
</dbReference>
<dbReference type="InterPro" id="IPR050317">
    <property type="entry name" value="Plant_Fungal_Acyltransferase"/>
</dbReference>
<dbReference type="SUPFAM" id="SSF52777">
    <property type="entry name" value="CoA-dependent acyltransferases"/>
    <property type="match status" value="1"/>
</dbReference>
<proteinExistence type="inferred from homology"/>
<reference evidence="2 4" key="1">
    <citation type="journal article" date="2008" name="Science">
        <title>The Physcomitrella genome reveals evolutionary insights into the conquest of land by plants.</title>
        <authorList>
            <person name="Rensing S."/>
            <person name="Lang D."/>
            <person name="Zimmer A."/>
            <person name="Terry A."/>
            <person name="Salamov A."/>
            <person name="Shapiro H."/>
            <person name="Nishiyama T."/>
            <person name="Perroud P.-F."/>
            <person name="Lindquist E."/>
            <person name="Kamisugi Y."/>
            <person name="Tanahashi T."/>
            <person name="Sakakibara K."/>
            <person name="Fujita T."/>
            <person name="Oishi K."/>
            <person name="Shin-I T."/>
            <person name="Kuroki Y."/>
            <person name="Toyoda A."/>
            <person name="Suzuki Y."/>
            <person name="Hashimoto A."/>
            <person name="Yamaguchi K."/>
            <person name="Sugano A."/>
            <person name="Kohara Y."/>
            <person name="Fujiyama A."/>
            <person name="Anterola A."/>
            <person name="Aoki S."/>
            <person name="Ashton N."/>
            <person name="Barbazuk W.B."/>
            <person name="Barker E."/>
            <person name="Bennetzen J."/>
            <person name="Bezanilla M."/>
            <person name="Blankenship R."/>
            <person name="Cho S.H."/>
            <person name="Dutcher S."/>
            <person name="Estelle M."/>
            <person name="Fawcett J.A."/>
            <person name="Gundlach H."/>
            <person name="Hanada K."/>
            <person name="Heyl A."/>
            <person name="Hicks K.A."/>
            <person name="Hugh J."/>
            <person name="Lohr M."/>
            <person name="Mayer K."/>
            <person name="Melkozernov A."/>
            <person name="Murata T."/>
            <person name="Nelson D."/>
            <person name="Pils B."/>
            <person name="Prigge M."/>
            <person name="Reiss B."/>
            <person name="Renner T."/>
            <person name="Rombauts S."/>
            <person name="Rushton P."/>
            <person name="Sanderfoot A."/>
            <person name="Schween G."/>
            <person name="Shiu S.-H."/>
            <person name="Stueber K."/>
            <person name="Theodoulou F.L."/>
            <person name="Tu H."/>
            <person name="Van de Peer Y."/>
            <person name="Verrier P.J."/>
            <person name="Waters E."/>
            <person name="Wood A."/>
            <person name="Yang L."/>
            <person name="Cove D."/>
            <person name="Cuming A."/>
            <person name="Hasebe M."/>
            <person name="Lucas S."/>
            <person name="Mishler D.B."/>
            <person name="Reski R."/>
            <person name="Grigoriev I."/>
            <person name="Quatrano R.S."/>
            <person name="Boore J.L."/>
        </authorList>
    </citation>
    <scope>NUCLEOTIDE SEQUENCE [LARGE SCALE GENOMIC DNA]</scope>
    <source>
        <strain evidence="3 4">cv. Gransden 2004</strain>
    </source>
</reference>
<comment type="similarity">
    <text evidence="1">Belongs to the plant acyltransferase family.</text>
</comment>
<evidence type="ECO:0000313" key="3">
    <source>
        <dbReference type="EnsemblPlants" id="PAC:32910113.CDS.1"/>
    </source>
</evidence>
<dbReference type="PANTHER" id="PTHR31642">
    <property type="entry name" value="TRICHOTHECENE 3-O-ACETYLTRANSFERASE"/>
    <property type="match status" value="1"/>
</dbReference>
<dbReference type="InterPro" id="IPR023213">
    <property type="entry name" value="CAT-like_dom_sf"/>
</dbReference>
<reference evidence="3" key="3">
    <citation type="submission" date="2020-12" db="UniProtKB">
        <authorList>
            <consortium name="EnsemblPlants"/>
        </authorList>
    </citation>
    <scope>IDENTIFICATION</scope>
</reference>